<dbReference type="Proteomes" id="UP001143328">
    <property type="component" value="Unassembled WGS sequence"/>
</dbReference>
<dbReference type="InterPro" id="IPR025840">
    <property type="entry name" value="7TM_transglut"/>
</dbReference>
<name>A0A9W6NFV3_9PSED</name>
<dbReference type="EMBL" id="BSFN01000009">
    <property type="protein sequence ID" value="GLK90099.1"/>
    <property type="molecule type" value="Genomic_DNA"/>
</dbReference>
<sequence length="508" mass="56916">MRSLTLHLKVLIAILVTLGILITAYQIFVVGIPITEDETDDLWNIDAKVEFVATPKNPVKVQMFVPPLSQDYVSLNESFISNNYGVSINRVDGNRKVTWSARRVSGNQTLYYRLVLTKRYSGEKPKAKGPIFRDSIAVEGAEKIAAEALMAPIRQHSADIETFISETIKRVNNVNDDNVKLLLAGDPSTTNKAKTIELLLSIAHVPMERVHTIRLVADQPQTPELWLRSFNGTDWLYFSPETGEQGLPADRLVWWTGDENLVSIEGGKKLQVRFSLNNSQMNAIRLAKLTDENTDADFLEYSLYGLPLQTQQTFMIMVMIPIGVLVILVLRNLIGLQTLGTFTPVLIALAFREMQLGYGIALFTIITALGLSLRSYLEHLKLQMLPRLSVVLTFVVVLIATISLLSHKLGLERGLSVALFPMVILTMTIERLSITWEERGGGHAMKVAIGTLFAASLAHLLMTVPELNYFVFTFPAVLLILVGFMLAMGRYRGYRLTELFRFKAFLKD</sequence>
<keyword evidence="1" id="KW-0472">Membrane</keyword>
<feature type="transmembrane region" description="Helical" evidence="1">
    <location>
        <begin position="444"/>
        <end position="461"/>
    </location>
</feature>
<organism evidence="4 5">
    <name type="scientific">Pseudomonas turukhanskensis</name>
    <dbReference type="NCBI Taxonomy" id="1806536"/>
    <lineage>
        <taxon>Bacteria</taxon>
        <taxon>Pseudomonadati</taxon>
        <taxon>Pseudomonadota</taxon>
        <taxon>Gammaproteobacteria</taxon>
        <taxon>Pseudomonadales</taxon>
        <taxon>Pseudomonadaceae</taxon>
        <taxon>Pseudomonas</taxon>
    </lineage>
</organism>
<feature type="transmembrane region" description="Helical" evidence="1">
    <location>
        <begin position="6"/>
        <end position="28"/>
    </location>
</feature>
<dbReference type="AlphaFoldDB" id="A0A9W6NFV3"/>
<evidence type="ECO:0000313" key="5">
    <source>
        <dbReference type="Proteomes" id="UP001143328"/>
    </source>
</evidence>
<evidence type="ECO:0000313" key="4">
    <source>
        <dbReference type="EMBL" id="GLK90099.1"/>
    </source>
</evidence>
<feature type="transmembrane region" description="Helical" evidence="1">
    <location>
        <begin position="413"/>
        <end position="432"/>
    </location>
</feature>
<dbReference type="Pfam" id="PF14400">
    <property type="entry name" value="Transglut_i_TM"/>
    <property type="match status" value="1"/>
</dbReference>
<keyword evidence="1" id="KW-1133">Transmembrane helix</keyword>
<reference evidence="4" key="1">
    <citation type="journal article" date="2014" name="Int. J. Syst. Evol. Microbiol.">
        <title>Complete genome sequence of Corynebacterium casei LMG S-19264T (=DSM 44701T), isolated from a smear-ripened cheese.</title>
        <authorList>
            <consortium name="US DOE Joint Genome Institute (JGI-PGF)"/>
            <person name="Walter F."/>
            <person name="Albersmeier A."/>
            <person name="Kalinowski J."/>
            <person name="Ruckert C."/>
        </authorList>
    </citation>
    <scope>NUCLEOTIDE SEQUENCE</scope>
    <source>
        <strain evidence="4">VKM B-2935</strain>
    </source>
</reference>
<evidence type="ECO:0000256" key="1">
    <source>
        <dbReference type="SAM" id="Phobius"/>
    </source>
</evidence>
<evidence type="ECO:0000259" key="3">
    <source>
        <dbReference type="Pfam" id="PF14402"/>
    </source>
</evidence>
<feature type="domain" description="Inactive transglutaminase fused to 7 transmembrane helices" evidence="2">
    <location>
        <begin position="25"/>
        <end position="184"/>
    </location>
</feature>
<keyword evidence="1" id="KW-0812">Transmembrane</keyword>
<protein>
    <submittedName>
        <fullName evidence="4">Membrane protein</fullName>
    </submittedName>
</protein>
<proteinExistence type="predicted"/>
<dbReference type="Pfam" id="PF14402">
    <property type="entry name" value="7TM_transglut"/>
    <property type="match status" value="1"/>
</dbReference>
<keyword evidence="5" id="KW-1185">Reference proteome</keyword>
<comment type="caution">
    <text evidence="4">The sequence shown here is derived from an EMBL/GenBank/DDBJ whole genome shotgun (WGS) entry which is preliminary data.</text>
</comment>
<dbReference type="RefSeq" id="WP_271196282.1">
    <property type="nucleotide sequence ID" value="NZ_BSFN01000009.1"/>
</dbReference>
<evidence type="ECO:0000259" key="2">
    <source>
        <dbReference type="Pfam" id="PF14400"/>
    </source>
</evidence>
<accession>A0A9W6NFV3</accession>
<reference evidence="4" key="2">
    <citation type="submission" date="2023-01" db="EMBL/GenBank/DDBJ databases">
        <authorList>
            <person name="Sun Q."/>
            <person name="Evtushenko L."/>
        </authorList>
    </citation>
    <scope>NUCLEOTIDE SEQUENCE</scope>
    <source>
        <strain evidence="4">VKM B-2935</strain>
    </source>
</reference>
<feature type="transmembrane region" description="Helical" evidence="1">
    <location>
        <begin position="354"/>
        <end position="373"/>
    </location>
</feature>
<dbReference type="InterPro" id="IPR025838">
    <property type="entry name" value="Transglut_i_TM"/>
</dbReference>
<gene>
    <name evidence="4" type="ORF">GCM10017655_31610</name>
</gene>
<feature type="domain" description="7 transmembrane helices usually fused to an inactive transglutaminase" evidence="3">
    <location>
        <begin position="260"/>
        <end position="505"/>
    </location>
</feature>
<feature type="transmembrane region" description="Helical" evidence="1">
    <location>
        <begin position="314"/>
        <end position="334"/>
    </location>
</feature>
<feature type="transmembrane region" description="Helical" evidence="1">
    <location>
        <begin position="385"/>
        <end position="407"/>
    </location>
</feature>
<feature type="transmembrane region" description="Helical" evidence="1">
    <location>
        <begin position="467"/>
        <end position="487"/>
    </location>
</feature>